<dbReference type="InterPro" id="IPR003959">
    <property type="entry name" value="ATPase_AAA_core"/>
</dbReference>
<dbReference type="PANTHER" id="PTHR23077:SF27">
    <property type="entry name" value="ATPASE FAMILY GENE 2 PROTEIN HOMOLOG A"/>
    <property type="match status" value="1"/>
</dbReference>
<dbReference type="InterPro" id="IPR050168">
    <property type="entry name" value="AAA_ATPase_domain"/>
</dbReference>
<evidence type="ECO:0000313" key="7">
    <source>
        <dbReference type="Proteomes" id="UP000007110"/>
    </source>
</evidence>
<feature type="domain" description="AAA+ ATPase" evidence="5">
    <location>
        <begin position="446"/>
        <end position="586"/>
    </location>
</feature>
<dbReference type="PROSITE" id="PS00674">
    <property type="entry name" value="AAA"/>
    <property type="match status" value="1"/>
</dbReference>
<dbReference type="RefSeq" id="XP_030836872.1">
    <property type="nucleotide sequence ID" value="XM_030981012.1"/>
</dbReference>
<feature type="domain" description="AAA+ ATPase" evidence="5">
    <location>
        <begin position="721"/>
        <end position="859"/>
    </location>
</feature>
<keyword evidence="1" id="KW-0677">Repeat</keyword>
<dbReference type="FunFam" id="1.10.8.60:FF:000133">
    <property type="entry name" value="AAA family ATPase"/>
    <property type="match status" value="1"/>
</dbReference>
<evidence type="ECO:0000256" key="2">
    <source>
        <dbReference type="ARBA" id="ARBA00022741"/>
    </source>
</evidence>
<dbReference type="Gene3D" id="1.10.8.60">
    <property type="match status" value="2"/>
</dbReference>
<feature type="compositionally biased region" description="Polar residues" evidence="4">
    <location>
        <begin position="344"/>
        <end position="353"/>
    </location>
</feature>
<dbReference type="CDD" id="cd19503">
    <property type="entry name" value="RecA-like_CDC48_NLV2_r1-like"/>
    <property type="match status" value="1"/>
</dbReference>
<dbReference type="InterPro" id="IPR003593">
    <property type="entry name" value="AAA+_ATPase"/>
</dbReference>
<dbReference type="GO" id="GO:0005737">
    <property type="term" value="C:cytoplasm"/>
    <property type="evidence" value="ECO:0000318"/>
    <property type="project" value="GO_Central"/>
</dbReference>
<dbReference type="InterPro" id="IPR003960">
    <property type="entry name" value="ATPase_AAA_CS"/>
</dbReference>
<keyword evidence="3" id="KW-0067">ATP-binding</keyword>
<dbReference type="Proteomes" id="UP000007110">
    <property type="component" value="Unassembled WGS sequence"/>
</dbReference>
<dbReference type="SUPFAM" id="SSF52540">
    <property type="entry name" value="P-loop containing nucleoside triphosphate hydrolases"/>
    <property type="match status" value="2"/>
</dbReference>
<evidence type="ECO:0000256" key="1">
    <source>
        <dbReference type="ARBA" id="ARBA00022737"/>
    </source>
</evidence>
<feature type="region of interest" description="Disordered" evidence="4">
    <location>
        <begin position="343"/>
        <end position="365"/>
    </location>
</feature>
<evidence type="ECO:0000256" key="3">
    <source>
        <dbReference type="ARBA" id="ARBA00022840"/>
    </source>
</evidence>
<evidence type="ECO:0000259" key="5">
    <source>
        <dbReference type="SMART" id="SM00382"/>
    </source>
</evidence>
<dbReference type="KEGG" id="spu:585238"/>
<dbReference type="FunFam" id="3.40.50.300:FF:003766">
    <property type="entry name" value="Predicted protein"/>
    <property type="match status" value="1"/>
</dbReference>
<dbReference type="OMA" id="MREVMID"/>
<dbReference type="AlphaFoldDB" id="A0A7M7NI72"/>
<dbReference type="Pfam" id="PF00004">
    <property type="entry name" value="AAA"/>
    <property type="match status" value="2"/>
</dbReference>
<dbReference type="FunFam" id="1.10.8.60:FF:000069">
    <property type="entry name" value="spermatogenesis-associated protein 5 isoform X1"/>
    <property type="match status" value="1"/>
</dbReference>
<dbReference type="SMART" id="SM00382">
    <property type="entry name" value="AAA"/>
    <property type="match status" value="2"/>
</dbReference>
<sequence length="954" mass="104734">MSSKKKNPVNNWLRMKRGDLKLFHRPKDAEFFKKVEGVPPHFDFEKDLYQAGFPVIINDMLLGEVTEQIEKGVTKLPKSAKHDVIQMHPETMSLCGLCIGQPTIVTQITTAVNEDPTKSICTVWPVPNLPAGSVGVHKSLQKVHGWDDGEFVKVEAVCGSVAAASSATVLVRSDEDMSSIQSDFKNFAARYLNSKHMMYGSLFSVTYFGKPVTLEVIQISARTCAEPAPLEQSAMTTQSAERLIKNLQRTPTSVSSDAGNWTSHLRRTDISTCSFTESRTSDEGLGETDVSMINSQGGDITNSSRVDAVDTSSSLAMDSASDLENEFNSLNLSETSSIIISSTPKRTPSLSQKQSHEKTIDSLSRSQCVTEESGVYRVTKTTRLEILTSEQEEKKSSDEQQLITKLGGRVTFDMIGGMERQLKAIRDVVMMPLKNPDIFASLGIPPPRGVLLYGPPGVGKTMLARAVALESRVHIVVINMPEVLSKFYGESESRLRALFDEAAQNAPSLILIDELDALCPRRERVNSESEKRVVSMLISLMDGMGQNTSSGRHVLVLGATARPDSIDTALRRPGRFDHEIEIGVPNARERRQILEKLTGSISHSLTAEDLTLISDSAHGYVGADLTAVCKEAAMRTFERLRALTQEPMNASHIASGSVTKEDFLHAMAQVKPSALREVEIDIPKVYWSDIGGQESIKLKLRQAVEWPIKHPEAFARLGVSPPRGVLLYGPPGCSKTLIAKALATESGLNFISVKGPELFSKWVGDSERAVREVFRKARSAAPAIVFFDEIDGIAVERGSSSGSSNVGDRLLGQLLTELDGVECLRDVVVVAATNRPDMIDKALMRPGRLDRILYVSLPDDHTRKEILNIQFRKMPIDGDCLLEMLVKQTQGYSGAEVVAVCREAALSAMQESLDIQSVSQRHFDQALANVKPQTTQESIRFYEGYQKNSGLHSA</sequence>
<dbReference type="OrthoDB" id="27435at2759"/>
<dbReference type="FunFam" id="3.40.50.300:FF:000661">
    <property type="entry name" value="calmodulin-interacting protein 111 isoform X1"/>
    <property type="match status" value="1"/>
</dbReference>
<dbReference type="InParanoid" id="A0A7M7NI72"/>
<dbReference type="GO" id="GO:0042273">
    <property type="term" value="P:ribosomal large subunit biogenesis"/>
    <property type="evidence" value="ECO:0000318"/>
    <property type="project" value="GO_Central"/>
</dbReference>
<keyword evidence="7" id="KW-1185">Reference proteome</keyword>
<dbReference type="Gene3D" id="3.40.50.300">
    <property type="entry name" value="P-loop containing nucleotide triphosphate hydrolases"/>
    <property type="match status" value="2"/>
</dbReference>
<evidence type="ECO:0000313" key="6">
    <source>
        <dbReference type="EnsemblMetazoa" id="XP_030836872"/>
    </source>
</evidence>
<reference evidence="6" key="2">
    <citation type="submission" date="2021-01" db="UniProtKB">
        <authorList>
            <consortium name="EnsemblMetazoa"/>
        </authorList>
    </citation>
    <scope>IDENTIFICATION</scope>
</reference>
<dbReference type="InterPro" id="IPR041569">
    <property type="entry name" value="AAA_lid_3"/>
</dbReference>
<organism evidence="6 7">
    <name type="scientific">Strongylocentrotus purpuratus</name>
    <name type="common">Purple sea urchin</name>
    <dbReference type="NCBI Taxonomy" id="7668"/>
    <lineage>
        <taxon>Eukaryota</taxon>
        <taxon>Metazoa</taxon>
        <taxon>Echinodermata</taxon>
        <taxon>Eleutherozoa</taxon>
        <taxon>Echinozoa</taxon>
        <taxon>Echinoidea</taxon>
        <taxon>Euechinoidea</taxon>
        <taxon>Echinacea</taxon>
        <taxon>Camarodonta</taxon>
        <taxon>Echinidea</taxon>
        <taxon>Strongylocentrotidae</taxon>
        <taxon>Strongylocentrotus</taxon>
    </lineage>
</organism>
<dbReference type="InterPro" id="IPR027417">
    <property type="entry name" value="P-loop_NTPase"/>
</dbReference>
<accession>A0A7M7NI72</accession>
<name>A0A7M7NI72_STRPU</name>
<keyword evidence="2" id="KW-0547">Nucleotide-binding</keyword>
<dbReference type="CDD" id="cd19511">
    <property type="entry name" value="RecA-like_CDC48_r2-like"/>
    <property type="match status" value="1"/>
</dbReference>
<dbReference type="Pfam" id="PF17862">
    <property type="entry name" value="AAA_lid_3"/>
    <property type="match status" value="2"/>
</dbReference>
<reference evidence="7" key="1">
    <citation type="submission" date="2015-02" db="EMBL/GenBank/DDBJ databases">
        <title>Genome sequencing for Strongylocentrotus purpuratus.</title>
        <authorList>
            <person name="Murali S."/>
            <person name="Liu Y."/>
            <person name="Vee V."/>
            <person name="English A."/>
            <person name="Wang M."/>
            <person name="Skinner E."/>
            <person name="Han Y."/>
            <person name="Muzny D.M."/>
            <person name="Worley K.C."/>
            <person name="Gibbs R.A."/>
        </authorList>
    </citation>
    <scope>NUCLEOTIDE SEQUENCE</scope>
</reference>
<dbReference type="PANTHER" id="PTHR23077">
    <property type="entry name" value="AAA-FAMILY ATPASE"/>
    <property type="match status" value="1"/>
</dbReference>
<dbReference type="GO" id="GO:0016887">
    <property type="term" value="F:ATP hydrolysis activity"/>
    <property type="evidence" value="ECO:0000318"/>
    <property type="project" value="GO_Central"/>
</dbReference>
<dbReference type="EnsemblMetazoa" id="XM_030981012">
    <property type="protein sequence ID" value="XP_030836872"/>
    <property type="gene ID" value="LOC585238"/>
</dbReference>
<dbReference type="CTD" id="100297992"/>
<protein>
    <recommendedName>
        <fullName evidence="5">AAA+ ATPase domain-containing protein</fullName>
    </recommendedName>
</protein>
<evidence type="ECO:0000256" key="4">
    <source>
        <dbReference type="SAM" id="MobiDB-lite"/>
    </source>
</evidence>
<proteinExistence type="predicted"/>
<dbReference type="GeneID" id="585238"/>
<dbReference type="GO" id="GO:0005524">
    <property type="term" value="F:ATP binding"/>
    <property type="evidence" value="ECO:0007669"/>
    <property type="project" value="UniProtKB-KW"/>
</dbReference>